<dbReference type="GeneID" id="24795298"/>
<dbReference type="InterPro" id="IPR050243">
    <property type="entry name" value="PHP_phosphatase"/>
</dbReference>
<feature type="domain" description="Polymerase/histidinol phosphatase N-terminal" evidence="1">
    <location>
        <begin position="2"/>
        <end position="74"/>
    </location>
</feature>
<evidence type="ECO:0000259" key="1">
    <source>
        <dbReference type="SMART" id="SM00481"/>
    </source>
</evidence>
<dbReference type="NCBIfam" id="NF004981">
    <property type="entry name" value="PRK06361.1"/>
    <property type="match status" value="1"/>
</dbReference>
<organism evidence="2 3">
    <name type="scientific">Archaeoglobus fulgidus DSM 8774</name>
    <dbReference type="NCBI Taxonomy" id="1344584"/>
    <lineage>
        <taxon>Archaea</taxon>
        <taxon>Methanobacteriati</taxon>
        <taxon>Methanobacteriota</taxon>
        <taxon>Archaeoglobi</taxon>
        <taxon>Archaeoglobales</taxon>
        <taxon>Archaeoglobaceae</taxon>
        <taxon>Archaeoglobus</taxon>
    </lineage>
</organism>
<evidence type="ECO:0000313" key="2">
    <source>
        <dbReference type="EMBL" id="AIG98561.1"/>
    </source>
</evidence>
<dbReference type="KEGG" id="afg:AFULGI_00018040"/>
<dbReference type="InterPro" id="IPR003141">
    <property type="entry name" value="Pol/His_phosphatase_N"/>
</dbReference>
<dbReference type="HOGENOM" id="CLU_106253_0_0_2"/>
<dbReference type="SMART" id="SM00481">
    <property type="entry name" value="POLIIIAc"/>
    <property type="match status" value="1"/>
</dbReference>
<dbReference type="GO" id="GO:0005829">
    <property type="term" value="C:cytosol"/>
    <property type="evidence" value="ECO:0007669"/>
    <property type="project" value="TreeGrafter"/>
</dbReference>
<dbReference type="PANTHER" id="PTHR36928:SF1">
    <property type="entry name" value="PHOSPHATASE YCDX-RELATED"/>
    <property type="match status" value="1"/>
</dbReference>
<dbReference type="InterPro" id="IPR004013">
    <property type="entry name" value="PHP_dom"/>
</dbReference>
<dbReference type="SUPFAM" id="SSF89550">
    <property type="entry name" value="PHP domain-like"/>
    <property type="match status" value="1"/>
</dbReference>
<dbReference type="Pfam" id="PF02811">
    <property type="entry name" value="PHP"/>
    <property type="match status" value="1"/>
</dbReference>
<reference evidence="2 3" key="1">
    <citation type="submission" date="2013-07" db="EMBL/GenBank/DDBJ databases">
        <title>Genome of Archaeoglobus fulgidus.</title>
        <authorList>
            <person name="Fiebig A."/>
            <person name="Birkeland N.-K."/>
        </authorList>
    </citation>
    <scope>NUCLEOTIDE SEQUENCE [LARGE SCALE GENOMIC DNA]</scope>
    <source>
        <strain evidence="2 3">DSM 8774</strain>
    </source>
</reference>
<gene>
    <name evidence="2" type="ORF">AFULGI_00018040</name>
</gene>
<protein>
    <submittedName>
        <fullName evidence="2">Histidinol phosphatase</fullName>
    </submittedName>
</protein>
<evidence type="ECO:0000313" key="3">
    <source>
        <dbReference type="Proteomes" id="UP000028501"/>
    </source>
</evidence>
<dbReference type="PANTHER" id="PTHR36928">
    <property type="entry name" value="PHOSPHATASE YCDX-RELATED"/>
    <property type="match status" value="1"/>
</dbReference>
<dbReference type="AlphaFoldDB" id="A0A075WF20"/>
<dbReference type="GO" id="GO:0008270">
    <property type="term" value="F:zinc ion binding"/>
    <property type="evidence" value="ECO:0007669"/>
    <property type="project" value="TreeGrafter"/>
</dbReference>
<dbReference type="GO" id="GO:0042578">
    <property type="term" value="F:phosphoric ester hydrolase activity"/>
    <property type="evidence" value="ECO:0007669"/>
    <property type="project" value="TreeGrafter"/>
</dbReference>
<dbReference type="Proteomes" id="UP000028501">
    <property type="component" value="Chromosome"/>
</dbReference>
<proteinExistence type="predicted"/>
<accession>A0A075WF20</accession>
<dbReference type="InterPro" id="IPR016195">
    <property type="entry name" value="Pol/histidinol_Pase-like"/>
</dbReference>
<dbReference type="EMBL" id="CP006577">
    <property type="protein sequence ID" value="AIG98561.1"/>
    <property type="molecule type" value="Genomic_DNA"/>
</dbReference>
<dbReference type="CDD" id="cd07432">
    <property type="entry name" value="PHP_HisPPase"/>
    <property type="match status" value="1"/>
</dbReference>
<dbReference type="Gene3D" id="3.20.20.140">
    <property type="entry name" value="Metal-dependent hydrolases"/>
    <property type="match status" value="1"/>
</dbReference>
<sequence>MFDLHVHSVFSDGELIPSEIARRMYAAGNKGFAITDHADFTNIQDILAKLTRIKEHMESYEAKFLVGVEITHVPPSLIGKAVELAWKEGAEIVVVHGETVAEPVKEGTNLAALSEEITILAHPGIMSEEEAELARENGIYVEISARRGHCLGNGRVARLAEKYGFELVINTDMHSPSDIINDSTAERILKGAGVKEWKSVLENNEKLFRKLRK</sequence>
<name>A0A075WF20_ARCFL</name>
<dbReference type="RefSeq" id="WP_010879047.1">
    <property type="nucleotide sequence ID" value="NZ_CP006577.1"/>
</dbReference>